<proteinExistence type="predicted"/>
<evidence type="ECO:0000313" key="2">
    <source>
        <dbReference type="Proteomes" id="UP001461498"/>
    </source>
</evidence>
<reference evidence="1 2" key="1">
    <citation type="submission" date="2022-12" db="EMBL/GenBank/DDBJ databases">
        <title>Chromosome-level genome assembly of true bugs.</title>
        <authorList>
            <person name="Ma L."/>
            <person name="Li H."/>
        </authorList>
    </citation>
    <scope>NUCLEOTIDE SEQUENCE [LARGE SCALE GENOMIC DNA]</scope>
    <source>
        <strain evidence="1">Lab_2022b</strain>
    </source>
</reference>
<dbReference type="EMBL" id="JAPXFL010000007">
    <property type="protein sequence ID" value="KAK9503431.1"/>
    <property type="molecule type" value="Genomic_DNA"/>
</dbReference>
<dbReference type="AlphaFoldDB" id="A0AAW1CY85"/>
<protein>
    <submittedName>
        <fullName evidence="1">Uncharacterized protein</fullName>
    </submittedName>
</protein>
<accession>A0AAW1CY85</accession>
<comment type="caution">
    <text evidence="1">The sequence shown here is derived from an EMBL/GenBank/DDBJ whole genome shotgun (WGS) entry which is preliminary data.</text>
</comment>
<organism evidence="1 2">
    <name type="scientific">Rhynocoris fuscipes</name>
    <dbReference type="NCBI Taxonomy" id="488301"/>
    <lineage>
        <taxon>Eukaryota</taxon>
        <taxon>Metazoa</taxon>
        <taxon>Ecdysozoa</taxon>
        <taxon>Arthropoda</taxon>
        <taxon>Hexapoda</taxon>
        <taxon>Insecta</taxon>
        <taxon>Pterygota</taxon>
        <taxon>Neoptera</taxon>
        <taxon>Paraneoptera</taxon>
        <taxon>Hemiptera</taxon>
        <taxon>Heteroptera</taxon>
        <taxon>Panheteroptera</taxon>
        <taxon>Cimicomorpha</taxon>
        <taxon>Reduviidae</taxon>
        <taxon>Harpactorinae</taxon>
        <taxon>Harpactorini</taxon>
        <taxon>Rhynocoris</taxon>
    </lineage>
</organism>
<gene>
    <name evidence="1" type="ORF">O3M35_009986</name>
</gene>
<evidence type="ECO:0000313" key="1">
    <source>
        <dbReference type="EMBL" id="KAK9503431.1"/>
    </source>
</evidence>
<name>A0AAW1CY85_9HEMI</name>
<dbReference type="Proteomes" id="UP001461498">
    <property type="component" value="Unassembled WGS sequence"/>
</dbReference>
<keyword evidence="2" id="KW-1185">Reference proteome</keyword>
<sequence>MTELERKMCFMHQVKWHPCLADGAQKLIKTKLGNIRREYKKFLSWIKPFLRYGGHKIRHFELFCWQHCWSDSLEILI</sequence>